<dbReference type="EMBL" id="CAICTM010000131">
    <property type="protein sequence ID" value="CAB9502279.1"/>
    <property type="molecule type" value="Genomic_DNA"/>
</dbReference>
<evidence type="ECO:0000259" key="2">
    <source>
        <dbReference type="PROSITE" id="PS50404"/>
    </source>
</evidence>
<dbReference type="OrthoDB" id="422574at2759"/>
<evidence type="ECO:0000256" key="1">
    <source>
        <dbReference type="SAM" id="SignalP"/>
    </source>
</evidence>
<dbReference type="AlphaFoldDB" id="A0A9N8DM62"/>
<dbReference type="InterPro" id="IPR004045">
    <property type="entry name" value="Glutathione_S-Trfase_N"/>
</dbReference>
<dbReference type="SUPFAM" id="SSF52833">
    <property type="entry name" value="Thioredoxin-like"/>
    <property type="match status" value="2"/>
</dbReference>
<dbReference type="PANTHER" id="PTHR45288">
    <property type="entry name" value="THIOREDOXIN FAMILY PROTEIN"/>
    <property type="match status" value="1"/>
</dbReference>
<feature type="domain" description="GST N-terminal" evidence="2">
    <location>
        <begin position="129"/>
        <end position="212"/>
    </location>
</feature>
<gene>
    <name evidence="3" type="ORF">SEMRO_132_G062640.1</name>
</gene>
<keyword evidence="4" id="KW-1185">Reference proteome</keyword>
<proteinExistence type="predicted"/>
<dbReference type="Gene3D" id="3.40.30.10">
    <property type="entry name" value="Glutaredoxin"/>
    <property type="match status" value="2"/>
</dbReference>
<organism evidence="3 4">
    <name type="scientific">Seminavis robusta</name>
    <dbReference type="NCBI Taxonomy" id="568900"/>
    <lineage>
        <taxon>Eukaryota</taxon>
        <taxon>Sar</taxon>
        <taxon>Stramenopiles</taxon>
        <taxon>Ochrophyta</taxon>
        <taxon>Bacillariophyta</taxon>
        <taxon>Bacillariophyceae</taxon>
        <taxon>Bacillariophycidae</taxon>
        <taxon>Naviculales</taxon>
        <taxon>Naviculaceae</taxon>
        <taxon>Seminavis</taxon>
    </lineage>
</organism>
<feature type="chain" id="PRO_5040402921" evidence="1">
    <location>
        <begin position="19"/>
        <end position="338"/>
    </location>
</feature>
<reference evidence="3" key="1">
    <citation type="submission" date="2020-06" db="EMBL/GenBank/DDBJ databases">
        <authorList>
            <consortium name="Plant Systems Biology data submission"/>
        </authorList>
    </citation>
    <scope>NUCLEOTIDE SEQUENCE</scope>
    <source>
        <strain evidence="3">D6</strain>
    </source>
</reference>
<protein>
    <submittedName>
        <fullName evidence="3">Inherit from NOG: Glutathione S-transferase N-terminal domain</fullName>
    </submittedName>
</protein>
<dbReference type="PROSITE" id="PS50404">
    <property type="entry name" value="GST_NTER"/>
    <property type="match status" value="2"/>
</dbReference>
<evidence type="ECO:0000313" key="4">
    <source>
        <dbReference type="Proteomes" id="UP001153069"/>
    </source>
</evidence>
<dbReference type="Proteomes" id="UP001153069">
    <property type="component" value="Unassembled WGS sequence"/>
</dbReference>
<sequence length="338" mass="37265">MVRLSFAFLLLSAIQAGAFVPSQSSTKSATTLQANFFEQLTKPSTPKVAVPEDFVIPEPRPLAIAEGTDIGKFLSAAAALAARLGTGAFVLGWQIDDLNYQGEGYSLKLGPLSLRDSSSILTEAPRPDKPLILYAYDASPYCKIVRETLNLLDLTFEYRPCPGARQGKFSQEMLQKTGRQTVPFLVDPNTNVELFESADIINYLVETYGPSPDSFDRKALWPITTQGFAVGTATTAAILLDMPGARRQANARPDNEDMQSLEVWAYECSPFCRPVFDKLCSLSLPHRVVSCSRGSANRDKLFQKTGRFQVPYLVDPNTGVEMYESNAIVDYLEKTYTV</sequence>
<dbReference type="PANTHER" id="PTHR45288:SF1">
    <property type="entry name" value="THIOREDOXIN FAMILY PROTEIN"/>
    <property type="match status" value="1"/>
</dbReference>
<dbReference type="GO" id="GO:0009507">
    <property type="term" value="C:chloroplast"/>
    <property type="evidence" value="ECO:0007669"/>
    <property type="project" value="TreeGrafter"/>
</dbReference>
<accession>A0A9N8DM62</accession>
<evidence type="ECO:0000313" key="3">
    <source>
        <dbReference type="EMBL" id="CAB9502279.1"/>
    </source>
</evidence>
<feature type="domain" description="GST N-terminal" evidence="2">
    <location>
        <begin position="259"/>
        <end position="338"/>
    </location>
</feature>
<dbReference type="Pfam" id="PF13417">
    <property type="entry name" value="GST_N_3"/>
    <property type="match status" value="2"/>
</dbReference>
<keyword evidence="1" id="KW-0732">Signal</keyword>
<dbReference type="InterPro" id="IPR036249">
    <property type="entry name" value="Thioredoxin-like_sf"/>
</dbReference>
<comment type="caution">
    <text evidence="3">The sequence shown here is derived from an EMBL/GenBank/DDBJ whole genome shotgun (WGS) entry which is preliminary data.</text>
</comment>
<feature type="signal peptide" evidence="1">
    <location>
        <begin position="1"/>
        <end position="18"/>
    </location>
</feature>
<name>A0A9N8DM62_9STRA</name>
<dbReference type="PROSITE" id="PS51354">
    <property type="entry name" value="GLUTAREDOXIN_2"/>
    <property type="match status" value="1"/>
</dbReference>